<dbReference type="SMART" id="SM00710">
    <property type="entry name" value="PbH1"/>
    <property type="match status" value="3"/>
</dbReference>
<dbReference type="InterPro" id="IPR006626">
    <property type="entry name" value="PbH1"/>
</dbReference>
<dbReference type="InterPro" id="IPR039448">
    <property type="entry name" value="Beta_helix"/>
</dbReference>
<dbReference type="PROSITE" id="PS50904">
    <property type="entry name" value="PRELI_MSF1"/>
    <property type="match status" value="1"/>
</dbReference>
<dbReference type="Pfam" id="PF18911">
    <property type="entry name" value="PKD_4"/>
    <property type="match status" value="1"/>
</dbReference>
<dbReference type="InterPro" id="IPR013783">
    <property type="entry name" value="Ig-like_fold"/>
</dbReference>
<evidence type="ECO:0000259" key="3">
    <source>
        <dbReference type="PROSITE" id="PS50904"/>
    </source>
</evidence>
<dbReference type="SUPFAM" id="SSF51126">
    <property type="entry name" value="Pectin lyase-like"/>
    <property type="match status" value="1"/>
</dbReference>
<dbReference type="Pfam" id="PF02412">
    <property type="entry name" value="TSP_3"/>
    <property type="match status" value="2"/>
</dbReference>
<dbReference type="Gene3D" id="2.60.40.10">
    <property type="entry name" value="Immunoglobulins"/>
    <property type="match status" value="1"/>
</dbReference>
<dbReference type="InterPro" id="IPR006797">
    <property type="entry name" value="PRELI/MSF1_dom"/>
</dbReference>
<dbReference type="InterPro" id="IPR026444">
    <property type="entry name" value="Secre_tail"/>
</dbReference>
<dbReference type="PANTHER" id="PTHR10199">
    <property type="entry name" value="THROMBOSPONDIN"/>
    <property type="match status" value="1"/>
</dbReference>
<dbReference type="InterPro" id="IPR035986">
    <property type="entry name" value="PKD_dom_sf"/>
</dbReference>
<keyword evidence="5" id="KW-1185">Reference proteome</keyword>
<keyword evidence="2" id="KW-0106">Calcium</keyword>
<dbReference type="NCBIfam" id="TIGR04183">
    <property type="entry name" value="Por_Secre_tail"/>
    <property type="match status" value="1"/>
</dbReference>
<comment type="caution">
    <text evidence="4">The sequence shown here is derived from an EMBL/GenBank/DDBJ whole genome shotgun (WGS) entry which is preliminary data.</text>
</comment>
<dbReference type="EMBL" id="PTJC01000007">
    <property type="protein sequence ID" value="PPK84551.1"/>
    <property type="molecule type" value="Genomic_DNA"/>
</dbReference>
<dbReference type="Proteomes" id="UP000237662">
    <property type="component" value="Unassembled WGS sequence"/>
</dbReference>
<dbReference type="GO" id="GO:0007155">
    <property type="term" value="P:cell adhesion"/>
    <property type="evidence" value="ECO:0007669"/>
    <property type="project" value="InterPro"/>
</dbReference>
<dbReference type="Pfam" id="PF18962">
    <property type="entry name" value="Por_Secre_tail"/>
    <property type="match status" value="1"/>
</dbReference>
<dbReference type="Pfam" id="PF13229">
    <property type="entry name" value="Beta_helix"/>
    <property type="match status" value="1"/>
</dbReference>
<evidence type="ECO:0000313" key="5">
    <source>
        <dbReference type="Proteomes" id="UP000237662"/>
    </source>
</evidence>
<evidence type="ECO:0000256" key="2">
    <source>
        <dbReference type="ARBA" id="ARBA00022837"/>
    </source>
</evidence>
<dbReference type="AlphaFoldDB" id="A0A2S6I0Z8"/>
<dbReference type="GO" id="GO:0005509">
    <property type="term" value="F:calcium ion binding"/>
    <property type="evidence" value="ECO:0007669"/>
    <property type="project" value="InterPro"/>
</dbReference>
<dbReference type="Gene3D" id="4.10.1080.10">
    <property type="entry name" value="TSP type-3 repeat"/>
    <property type="match status" value="2"/>
</dbReference>
<accession>A0A2S6I0Z8</accession>
<name>A0A2S6I0Z8_9BACT</name>
<dbReference type="InterPro" id="IPR011050">
    <property type="entry name" value="Pectin_lyase_fold/virulence"/>
</dbReference>
<dbReference type="InterPro" id="IPR003367">
    <property type="entry name" value="Thrombospondin_3-like_rpt"/>
</dbReference>
<dbReference type="InterPro" id="IPR028974">
    <property type="entry name" value="TSP_type-3_rpt"/>
</dbReference>
<proteinExistence type="predicted"/>
<dbReference type="InterPro" id="IPR022409">
    <property type="entry name" value="PKD/Chitinase_dom"/>
</dbReference>
<keyword evidence="1" id="KW-0732">Signal</keyword>
<dbReference type="OrthoDB" id="951108at2"/>
<evidence type="ECO:0000256" key="1">
    <source>
        <dbReference type="ARBA" id="ARBA00022729"/>
    </source>
</evidence>
<evidence type="ECO:0000313" key="4">
    <source>
        <dbReference type="EMBL" id="PPK84551.1"/>
    </source>
</evidence>
<dbReference type="Gene3D" id="2.60.120.260">
    <property type="entry name" value="Galactose-binding domain-like"/>
    <property type="match status" value="2"/>
</dbReference>
<dbReference type="RefSeq" id="WP_104421277.1">
    <property type="nucleotide sequence ID" value="NZ_PTJC01000007.1"/>
</dbReference>
<dbReference type="SUPFAM" id="SSF49299">
    <property type="entry name" value="PKD domain"/>
    <property type="match status" value="1"/>
</dbReference>
<dbReference type="SMART" id="SM00089">
    <property type="entry name" value="PKD"/>
    <property type="match status" value="1"/>
</dbReference>
<dbReference type="CDD" id="cd00146">
    <property type="entry name" value="PKD"/>
    <property type="match status" value="1"/>
</dbReference>
<organism evidence="4 5">
    <name type="scientific">Neolewinella xylanilytica</name>
    <dbReference type="NCBI Taxonomy" id="1514080"/>
    <lineage>
        <taxon>Bacteria</taxon>
        <taxon>Pseudomonadati</taxon>
        <taxon>Bacteroidota</taxon>
        <taxon>Saprospiria</taxon>
        <taxon>Saprospirales</taxon>
        <taxon>Lewinellaceae</taxon>
        <taxon>Neolewinella</taxon>
    </lineage>
</organism>
<sequence>MTHDPFRALLAQLQKLVATFALVLCFSPLPAQLQGTFTIGGNAPDYATINAAVADLITEGIAGAVVFNVAEGTYDEQVEIGKISGTSATNTITFQPMPGVVGKVTVTSQGKYVIRLNNASHIRLLELEITATSFDGRALEVINQADDLLIEGNQLWAEVAAPDPDHAVLYLKPSLASNIRIRGNRITGASYGIYFSGSASSPPTGTEITGNLVEDFFYTGVYLQSLQGGSFTGNRIRGTVTFYYGDCGLCVNSWKGTPAAPVLVANNFISVTTKSLAVGLSNADYLQFYHNTVNASGNNVPAFDLTFAKNVAVKNNIFQASKEKAVVVYGAVSLDMDYNDLFTEGTYLGRWENSTVTDLEEWQSTSGQGAHSISIDPQFTSALAGAGVAVSEVTADFYGELRGTPPSIGAVEYVTDNDGIDNDEDNCPTTYNPGQEDFDGDGIGDVCDTDDDNDGVADTGDCDPYDSSVSVPTTFYADADADGFGDPNDAQEACFQPIGYVRNSLDCDDNDPLSYPGQSWYVDRDGDGHPEDVVAACARPADAFLETELTSIETDNCPGIANPDQSDTDGDGVGDACQPGSGTLSGYWLEAECGVVGSNWEVVADSDASNHAFVYAPGQRFTVRPPADVPDNRIRFTVERAEAGSYFLHLRAFTRNSGKDSFWIRANGGHWIRWNNIDCDRKFSWATLPTLLELSAGSNTVDIAFREGGTIIDKLFLARDPTQPTGFGEPSTNCSILAPQPPTAIATASVTQGAAPLTVHLDGSESYDYDGQIVQYAWTWQGGSATGPTPTVIFAAGVYTVKLKVTDNTGNTNTTSLALKVTLPSGIPSSPPFSFEAECTVRDRNWRLSESTEASGNRFVSYTGCRCEGEPTMRQADQHLNYDFVSPQEDTFYLFFRLEAPDVGRNSFWVRVDGGNWIKMWRESNGGPLLTSGFEWRRVNDDADPVFFYLGPGKHTVTVAPREPGTKLDKILLSTTDALPLGTGAAAQNCLLSSTYSLSKASGEEVFPYEDAMFTAARFSVFPNPVTDIVTVELSDGYTGEVAFAVVDALGRQVRHLRRYKEDRTLRSELSVEDLPHGIYYLQLLQGQCQTIERFVKQ</sequence>
<dbReference type="InterPro" id="IPR012334">
    <property type="entry name" value="Pectin_lyas_fold"/>
</dbReference>
<feature type="domain" description="PRELI/MSF1" evidence="3">
    <location>
        <begin position="998"/>
        <end position="1098"/>
    </location>
</feature>
<dbReference type="SUPFAM" id="SSF103647">
    <property type="entry name" value="TSP type-3 repeat"/>
    <property type="match status" value="1"/>
</dbReference>
<dbReference type="InterPro" id="IPR000601">
    <property type="entry name" value="PKD_dom"/>
</dbReference>
<protein>
    <submittedName>
        <fullName evidence="4">Putative secreted protein (Por secretion system target)</fullName>
    </submittedName>
</protein>
<dbReference type="Gene3D" id="2.160.20.10">
    <property type="entry name" value="Single-stranded right-handed beta-helix, Pectin lyase-like"/>
    <property type="match status" value="1"/>
</dbReference>
<gene>
    <name evidence="4" type="ORF">CLV84_3713</name>
</gene>
<reference evidence="4 5" key="1">
    <citation type="submission" date="2018-02" db="EMBL/GenBank/DDBJ databases">
        <title>Genomic Encyclopedia of Archaeal and Bacterial Type Strains, Phase II (KMG-II): from individual species to whole genera.</title>
        <authorList>
            <person name="Goeker M."/>
        </authorList>
    </citation>
    <scope>NUCLEOTIDE SEQUENCE [LARGE SCALE GENOMIC DNA]</scope>
    <source>
        <strain evidence="4 5">DSM 29526</strain>
    </source>
</reference>